<gene>
    <name evidence="3" type="ORF">TRFO_17526</name>
</gene>
<dbReference type="PROSITE" id="PS50102">
    <property type="entry name" value="RRM"/>
    <property type="match status" value="1"/>
</dbReference>
<feature type="domain" description="RRM" evidence="2">
    <location>
        <begin position="101"/>
        <end position="172"/>
    </location>
</feature>
<keyword evidence="4" id="KW-1185">Reference proteome</keyword>
<dbReference type="OrthoDB" id="1099063at2759"/>
<dbReference type="InterPro" id="IPR012677">
    <property type="entry name" value="Nucleotide-bd_a/b_plait_sf"/>
</dbReference>
<dbReference type="SMART" id="SM00360">
    <property type="entry name" value="RRM"/>
    <property type="match status" value="1"/>
</dbReference>
<dbReference type="InterPro" id="IPR035979">
    <property type="entry name" value="RBD_domain_sf"/>
</dbReference>
<keyword evidence="1" id="KW-0694">RNA-binding</keyword>
<evidence type="ECO:0000259" key="2">
    <source>
        <dbReference type="PROSITE" id="PS50102"/>
    </source>
</evidence>
<dbReference type="VEuPathDB" id="TrichDB:TRFO_17526"/>
<dbReference type="InterPro" id="IPR000504">
    <property type="entry name" value="RRM_dom"/>
</dbReference>
<dbReference type="Proteomes" id="UP000179807">
    <property type="component" value="Unassembled WGS sequence"/>
</dbReference>
<organism evidence="3 4">
    <name type="scientific">Tritrichomonas foetus</name>
    <dbReference type="NCBI Taxonomy" id="1144522"/>
    <lineage>
        <taxon>Eukaryota</taxon>
        <taxon>Metamonada</taxon>
        <taxon>Parabasalia</taxon>
        <taxon>Tritrichomonadida</taxon>
        <taxon>Tritrichomonadidae</taxon>
        <taxon>Tritrichomonas</taxon>
    </lineage>
</organism>
<evidence type="ECO:0000313" key="4">
    <source>
        <dbReference type="Proteomes" id="UP000179807"/>
    </source>
</evidence>
<dbReference type="Pfam" id="PF00076">
    <property type="entry name" value="RRM_1"/>
    <property type="match status" value="1"/>
</dbReference>
<dbReference type="GO" id="GO:0003723">
    <property type="term" value="F:RNA binding"/>
    <property type="evidence" value="ECO:0007669"/>
    <property type="project" value="UniProtKB-UniRule"/>
</dbReference>
<comment type="caution">
    <text evidence="3">The sequence shown here is derived from an EMBL/GenBank/DDBJ whole genome shotgun (WGS) entry which is preliminary data.</text>
</comment>
<protein>
    <recommendedName>
        <fullName evidence="2">RRM domain-containing protein</fullName>
    </recommendedName>
</protein>
<dbReference type="Gene3D" id="3.30.70.330">
    <property type="match status" value="1"/>
</dbReference>
<sequence>MDEGYFLIIRPPIDEPEKMIDLFQAKQFDDYSKLYLYNDRCVLCFKSYSRANAFIDYFDGYRIGPVRISVTMERFDDRIDHPMERNLRPRSPPRLPRFHSKTVHVKNYPIEELTDRNIWNDFRTSGFIRQIETRGSTAYIQYDTEEDAVNAIKKMNGIHILGKKILVELIPDRILNLPNVVVPLIITDKPKEAREKTPT</sequence>
<proteinExistence type="predicted"/>
<accession>A0A1J4KMX8</accession>
<dbReference type="SUPFAM" id="SSF54928">
    <property type="entry name" value="RNA-binding domain, RBD"/>
    <property type="match status" value="1"/>
</dbReference>
<dbReference type="RefSeq" id="XP_068365815.1">
    <property type="nucleotide sequence ID" value="XM_068499638.1"/>
</dbReference>
<evidence type="ECO:0000256" key="1">
    <source>
        <dbReference type="PROSITE-ProRule" id="PRU00176"/>
    </source>
</evidence>
<name>A0A1J4KMX8_9EUKA</name>
<dbReference type="EMBL" id="MLAK01000559">
    <property type="protein sequence ID" value="OHT12679.1"/>
    <property type="molecule type" value="Genomic_DNA"/>
</dbReference>
<dbReference type="AlphaFoldDB" id="A0A1J4KMX8"/>
<reference evidence="3" key="1">
    <citation type="submission" date="2016-10" db="EMBL/GenBank/DDBJ databases">
        <authorList>
            <person name="Benchimol M."/>
            <person name="Almeida L.G."/>
            <person name="Vasconcelos A.T."/>
            <person name="Perreira-Neves A."/>
            <person name="Rosa I.A."/>
            <person name="Tasca T."/>
            <person name="Bogo M.R."/>
            <person name="de Souza W."/>
        </authorList>
    </citation>
    <scope>NUCLEOTIDE SEQUENCE [LARGE SCALE GENOMIC DNA]</scope>
    <source>
        <strain evidence="3">K</strain>
    </source>
</reference>
<evidence type="ECO:0000313" key="3">
    <source>
        <dbReference type="EMBL" id="OHT12679.1"/>
    </source>
</evidence>
<dbReference type="GeneID" id="94834342"/>